<reference evidence="2" key="1">
    <citation type="submission" date="2021-03" db="EMBL/GenBank/DDBJ databases">
        <authorList>
            <person name="Li Z."/>
            <person name="Yang C."/>
        </authorList>
    </citation>
    <scope>NUCLEOTIDE SEQUENCE</scope>
    <source>
        <strain evidence="2">Dzin_1.0</strain>
        <tissue evidence="2">Leaf</tissue>
    </source>
</reference>
<gene>
    <name evidence="2" type="ORF">J5N97_020865</name>
</gene>
<sequence>MSRSAPLRRLQRHKRSVHSGATLPQFHNSFPLRRGEEKNYAPPHREKSIGGSLFLFFMDTETKVSLEFYSQSLEFNNNDNHGPFQHNQQEQPLSDCISNTITGFSASMELDGGVEVREIGGGNPKELEPQLEEGATSAIIYKVAKDALRKAFTEVAAARKAACSTEKGH</sequence>
<evidence type="ECO:0000313" key="3">
    <source>
        <dbReference type="Proteomes" id="UP001085076"/>
    </source>
</evidence>
<keyword evidence="3" id="KW-1185">Reference proteome</keyword>
<name>A0A9D5CGK3_9LILI</name>
<evidence type="ECO:0000256" key="1">
    <source>
        <dbReference type="SAM" id="MobiDB-lite"/>
    </source>
</evidence>
<feature type="region of interest" description="Disordered" evidence="1">
    <location>
        <begin position="1"/>
        <end position="28"/>
    </location>
</feature>
<accession>A0A9D5CGK3</accession>
<comment type="caution">
    <text evidence="2">The sequence shown here is derived from an EMBL/GenBank/DDBJ whole genome shotgun (WGS) entry which is preliminary data.</text>
</comment>
<organism evidence="2 3">
    <name type="scientific">Dioscorea zingiberensis</name>
    <dbReference type="NCBI Taxonomy" id="325984"/>
    <lineage>
        <taxon>Eukaryota</taxon>
        <taxon>Viridiplantae</taxon>
        <taxon>Streptophyta</taxon>
        <taxon>Embryophyta</taxon>
        <taxon>Tracheophyta</taxon>
        <taxon>Spermatophyta</taxon>
        <taxon>Magnoliopsida</taxon>
        <taxon>Liliopsida</taxon>
        <taxon>Dioscoreales</taxon>
        <taxon>Dioscoreaceae</taxon>
        <taxon>Dioscorea</taxon>
    </lineage>
</organism>
<reference evidence="2" key="2">
    <citation type="journal article" date="2022" name="Hortic Res">
        <title>The genome of Dioscorea zingiberensis sheds light on the biosynthesis, origin and evolution of the medicinally important diosgenin saponins.</title>
        <authorList>
            <person name="Li Y."/>
            <person name="Tan C."/>
            <person name="Li Z."/>
            <person name="Guo J."/>
            <person name="Li S."/>
            <person name="Chen X."/>
            <person name="Wang C."/>
            <person name="Dai X."/>
            <person name="Yang H."/>
            <person name="Song W."/>
            <person name="Hou L."/>
            <person name="Xu J."/>
            <person name="Tong Z."/>
            <person name="Xu A."/>
            <person name="Yuan X."/>
            <person name="Wang W."/>
            <person name="Yang Q."/>
            <person name="Chen L."/>
            <person name="Sun Z."/>
            <person name="Wang K."/>
            <person name="Pan B."/>
            <person name="Chen J."/>
            <person name="Bao Y."/>
            <person name="Liu F."/>
            <person name="Qi X."/>
            <person name="Gang D.R."/>
            <person name="Wen J."/>
            <person name="Li J."/>
        </authorList>
    </citation>
    <scope>NUCLEOTIDE SEQUENCE</scope>
    <source>
        <strain evidence="2">Dzin_1.0</strain>
    </source>
</reference>
<dbReference type="AlphaFoldDB" id="A0A9D5CGK3"/>
<protein>
    <submittedName>
        <fullName evidence="2">Uncharacterized protein</fullName>
    </submittedName>
</protein>
<proteinExistence type="predicted"/>
<evidence type="ECO:0000313" key="2">
    <source>
        <dbReference type="EMBL" id="KAJ0972906.1"/>
    </source>
</evidence>
<dbReference type="Proteomes" id="UP001085076">
    <property type="component" value="Miscellaneous, Linkage group lg05"/>
</dbReference>
<dbReference type="EMBL" id="JAGGNH010000005">
    <property type="protein sequence ID" value="KAJ0972906.1"/>
    <property type="molecule type" value="Genomic_DNA"/>
</dbReference>